<dbReference type="AlphaFoldDB" id="A0A8C4QAN9"/>
<keyword evidence="5" id="KW-0067">ATP-binding</keyword>
<dbReference type="GO" id="GO:0030036">
    <property type="term" value="P:actin cytoskeleton organization"/>
    <property type="evidence" value="ECO:0007669"/>
    <property type="project" value="TreeGrafter"/>
</dbReference>
<evidence type="ECO:0000256" key="6">
    <source>
        <dbReference type="SAM" id="MobiDB-lite"/>
    </source>
</evidence>
<accession>A0A8C4QAN9</accession>
<keyword evidence="9" id="KW-1185">Reference proteome</keyword>
<dbReference type="InterPro" id="IPR011009">
    <property type="entry name" value="Kinase-like_dom_sf"/>
</dbReference>
<name>A0A8C4QAN9_EPTBU</name>
<evidence type="ECO:0000256" key="4">
    <source>
        <dbReference type="ARBA" id="ARBA00022777"/>
    </source>
</evidence>
<dbReference type="GO" id="GO:0005737">
    <property type="term" value="C:cytoplasm"/>
    <property type="evidence" value="ECO:0007669"/>
    <property type="project" value="TreeGrafter"/>
</dbReference>
<dbReference type="GO" id="GO:0005634">
    <property type="term" value="C:nucleus"/>
    <property type="evidence" value="ECO:0007669"/>
    <property type="project" value="TreeGrafter"/>
</dbReference>
<feature type="region of interest" description="Disordered" evidence="6">
    <location>
        <begin position="390"/>
        <end position="410"/>
    </location>
</feature>
<dbReference type="Ensembl" id="ENSEBUT00000012705.1">
    <property type="protein sequence ID" value="ENSEBUP00000012129.1"/>
    <property type="gene ID" value="ENSEBUG00000007732.1"/>
</dbReference>
<dbReference type="SUPFAM" id="SSF56112">
    <property type="entry name" value="Protein kinase-like (PK-like)"/>
    <property type="match status" value="1"/>
</dbReference>
<organism evidence="8 9">
    <name type="scientific">Eptatretus burgeri</name>
    <name type="common">Inshore hagfish</name>
    <dbReference type="NCBI Taxonomy" id="7764"/>
    <lineage>
        <taxon>Eukaryota</taxon>
        <taxon>Metazoa</taxon>
        <taxon>Chordata</taxon>
        <taxon>Craniata</taxon>
        <taxon>Vertebrata</taxon>
        <taxon>Cyclostomata</taxon>
        <taxon>Myxini</taxon>
        <taxon>Myxiniformes</taxon>
        <taxon>Myxinidae</taxon>
        <taxon>Eptatretinae</taxon>
        <taxon>Eptatretus</taxon>
    </lineage>
</organism>
<dbReference type="GO" id="GO:0005524">
    <property type="term" value="F:ATP binding"/>
    <property type="evidence" value="ECO:0007669"/>
    <property type="project" value="UniProtKB-KW"/>
</dbReference>
<feature type="region of interest" description="Disordered" evidence="6">
    <location>
        <begin position="158"/>
        <end position="180"/>
    </location>
</feature>
<keyword evidence="1" id="KW-0723">Serine/threonine-protein kinase</keyword>
<feature type="region of interest" description="Disordered" evidence="6">
    <location>
        <begin position="206"/>
        <end position="233"/>
    </location>
</feature>
<feature type="domain" description="Protein kinase" evidence="7">
    <location>
        <begin position="1"/>
        <end position="120"/>
    </location>
</feature>
<dbReference type="GO" id="GO:0004674">
    <property type="term" value="F:protein serine/threonine kinase activity"/>
    <property type="evidence" value="ECO:0007669"/>
    <property type="project" value="UniProtKB-KW"/>
</dbReference>
<protein>
    <recommendedName>
        <fullName evidence="7">Protein kinase domain-containing protein</fullName>
    </recommendedName>
</protein>
<keyword evidence="4" id="KW-0418">Kinase</keyword>
<sequence length="410" mass="45058">MVRFGKNKVFVKRDPDDTQMLTVVGSPFWMAPEVLRGEFYNQKVDVFSYGIILCEIIARVQADPDYLPRTKDFGLDHEAFRHMVGDCPEGFLQLAFSCCNVQHSCRPLVSEVVQELEALLQQLQQEEAESQPVPEYLELQGTSTLIDGPLTCSQSDISCPTPPTSSRTPKLNPFSARKELNGGHTKLYDTQTRPSLPPLAIAMPLSPFPTPPSTPQPYRSPEEPPARRCRSLPTSPLLTHHCQRTSPMSRHYPHALADIPSPDLGYGTGSPFDDRNNLKMDPMKMKAFVGFGVSRLPPNTASPAVVYYPSESSSGGYLSSHSDEQSPVGSRSEWGAPRRPHCQKAVSGPWHHKNELPAEVDTSHPPNLVEGDHCLSLPNQASLSSVSKLNSISSSDTSCGQDDVTAAVRL</sequence>
<dbReference type="GeneTree" id="ENSGT00940000157807"/>
<evidence type="ECO:0000256" key="2">
    <source>
        <dbReference type="ARBA" id="ARBA00022679"/>
    </source>
</evidence>
<dbReference type="Proteomes" id="UP000694388">
    <property type="component" value="Unplaced"/>
</dbReference>
<feature type="region of interest" description="Disordered" evidence="6">
    <location>
        <begin position="312"/>
        <end position="371"/>
    </location>
</feature>
<keyword evidence="2" id="KW-0808">Transferase</keyword>
<dbReference type="Pfam" id="PF00069">
    <property type="entry name" value="Pkinase"/>
    <property type="match status" value="1"/>
</dbReference>
<feature type="compositionally biased region" description="Pro residues" evidence="6">
    <location>
        <begin position="206"/>
        <end position="215"/>
    </location>
</feature>
<reference evidence="8" key="2">
    <citation type="submission" date="2025-09" db="UniProtKB">
        <authorList>
            <consortium name="Ensembl"/>
        </authorList>
    </citation>
    <scope>IDENTIFICATION</scope>
</reference>
<proteinExistence type="predicted"/>
<dbReference type="PANTHER" id="PTHR46485:SF5">
    <property type="entry name" value="CENTER DIVIDER, ISOFORM A"/>
    <property type="match status" value="1"/>
</dbReference>
<evidence type="ECO:0000256" key="5">
    <source>
        <dbReference type="ARBA" id="ARBA00022840"/>
    </source>
</evidence>
<reference evidence="8" key="1">
    <citation type="submission" date="2025-08" db="UniProtKB">
        <authorList>
            <consortium name="Ensembl"/>
        </authorList>
    </citation>
    <scope>IDENTIFICATION</scope>
</reference>
<evidence type="ECO:0000256" key="1">
    <source>
        <dbReference type="ARBA" id="ARBA00022527"/>
    </source>
</evidence>
<evidence type="ECO:0000259" key="7">
    <source>
        <dbReference type="PROSITE" id="PS50011"/>
    </source>
</evidence>
<dbReference type="InterPro" id="IPR050940">
    <property type="entry name" value="Actin_reg-Ser/Thr_kinase"/>
</dbReference>
<dbReference type="PANTHER" id="PTHR46485">
    <property type="entry name" value="LIM DOMAIN KINASE 1"/>
    <property type="match status" value="1"/>
</dbReference>
<evidence type="ECO:0000313" key="8">
    <source>
        <dbReference type="Ensembl" id="ENSEBUP00000012129.1"/>
    </source>
</evidence>
<dbReference type="InterPro" id="IPR000719">
    <property type="entry name" value="Prot_kinase_dom"/>
</dbReference>
<evidence type="ECO:0000256" key="3">
    <source>
        <dbReference type="ARBA" id="ARBA00022741"/>
    </source>
</evidence>
<evidence type="ECO:0000313" key="9">
    <source>
        <dbReference type="Proteomes" id="UP000694388"/>
    </source>
</evidence>
<keyword evidence="3" id="KW-0547">Nucleotide-binding</keyword>
<dbReference type="PROSITE" id="PS50011">
    <property type="entry name" value="PROTEIN_KINASE_DOM"/>
    <property type="match status" value="1"/>
</dbReference>
<dbReference type="Gene3D" id="1.10.510.10">
    <property type="entry name" value="Transferase(Phosphotransferase) domain 1"/>
    <property type="match status" value="1"/>
</dbReference>